<evidence type="ECO:0000313" key="2">
    <source>
        <dbReference type="Proteomes" id="UP001152747"/>
    </source>
</evidence>
<gene>
    <name evidence="1" type="ORF">CAMP_LOCUS13997</name>
</gene>
<comment type="caution">
    <text evidence="1">The sequence shown here is derived from an EMBL/GenBank/DDBJ whole genome shotgun (WGS) entry which is preliminary data.</text>
</comment>
<dbReference type="Proteomes" id="UP001152747">
    <property type="component" value="Unassembled WGS sequence"/>
</dbReference>
<sequence length="307" mass="36741">MMEDDEIEQLFQFEEVPIEVDEASPEFDENGFQFFKEFPLDLMKDIWKYLPYRDAQNFRRVNKVISMDYHENRRYIDGPICEIVIDAEGYLWLEELEKKLMGHNNNINVICTTLSVFCNDVVLENIMTIIDTWTINQCIIRCSRMTNDVIQYLHDKSESLRIYSHIISPNSNYLEMYLPKLLIVEHEVPLHIPDYESFFELTPNLEGIIVNLKGDHLMPLLNSLKKHWPDKLEIIIIRRNEQHFPEGFLYPQFRDLIQDFYDHFHNELNIVYRLDSKDLIITPLHITIYHFPKRIVIDLEQALFNAI</sequence>
<proteinExistence type="predicted"/>
<accession>A0A9P1N4W6</accession>
<organism evidence="1 2">
    <name type="scientific">Caenorhabditis angaria</name>
    <dbReference type="NCBI Taxonomy" id="860376"/>
    <lineage>
        <taxon>Eukaryota</taxon>
        <taxon>Metazoa</taxon>
        <taxon>Ecdysozoa</taxon>
        <taxon>Nematoda</taxon>
        <taxon>Chromadorea</taxon>
        <taxon>Rhabditida</taxon>
        <taxon>Rhabditina</taxon>
        <taxon>Rhabditomorpha</taxon>
        <taxon>Rhabditoidea</taxon>
        <taxon>Rhabditidae</taxon>
        <taxon>Peloderinae</taxon>
        <taxon>Caenorhabditis</taxon>
    </lineage>
</organism>
<evidence type="ECO:0008006" key="3">
    <source>
        <dbReference type="Google" id="ProtNLM"/>
    </source>
</evidence>
<evidence type="ECO:0000313" key="1">
    <source>
        <dbReference type="EMBL" id="CAI5451360.1"/>
    </source>
</evidence>
<dbReference type="EMBL" id="CANHGI010000005">
    <property type="protein sequence ID" value="CAI5451360.1"/>
    <property type="molecule type" value="Genomic_DNA"/>
</dbReference>
<name>A0A9P1N4W6_9PELO</name>
<keyword evidence="2" id="KW-1185">Reference proteome</keyword>
<protein>
    <recommendedName>
        <fullName evidence="3">F-box domain-containing protein</fullName>
    </recommendedName>
</protein>
<reference evidence="1" key="1">
    <citation type="submission" date="2022-11" db="EMBL/GenBank/DDBJ databases">
        <authorList>
            <person name="Kikuchi T."/>
        </authorList>
    </citation>
    <scope>NUCLEOTIDE SEQUENCE</scope>
    <source>
        <strain evidence="1">PS1010</strain>
    </source>
</reference>
<dbReference type="AlphaFoldDB" id="A0A9P1N4W6"/>